<dbReference type="PANTHER" id="PTHR46033:SF8">
    <property type="entry name" value="PROTEIN MAINTENANCE OF MERISTEMS-LIKE"/>
    <property type="match status" value="1"/>
</dbReference>
<organism evidence="1 2">
    <name type="scientific">Stylosanthes scabra</name>
    <dbReference type="NCBI Taxonomy" id="79078"/>
    <lineage>
        <taxon>Eukaryota</taxon>
        <taxon>Viridiplantae</taxon>
        <taxon>Streptophyta</taxon>
        <taxon>Embryophyta</taxon>
        <taxon>Tracheophyta</taxon>
        <taxon>Spermatophyta</taxon>
        <taxon>Magnoliopsida</taxon>
        <taxon>eudicotyledons</taxon>
        <taxon>Gunneridae</taxon>
        <taxon>Pentapetalae</taxon>
        <taxon>rosids</taxon>
        <taxon>fabids</taxon>
        <taxon>Fabales</taxon>
        <taxon>Fabaceae</taxon>
        <taxon>Papilionoideae</taxon>
        <taxon>50 kb inversion clade</taxon>
        <taxon>dalbergioids sensu lato</taxon>
        <taxon>Dalbergieae</taxon>
        <taxon>Pterocarpus clade</taxon>
        <taxon>Stylosanthes</taxon>
    </lineage>
</organism>
<name>A0ABU6Y7P9_9FABA</name>
<keyword evidence="2" id="KW-1185">Reference proteome</keyword>
<reference evidence="1 2" key="1">
    <citation type="journal article" date="2023" name="Plants (Basel)">
        <title>Bridging the Gap: Combining Genomics and Transcriptomics Approaches to Understand Stylosanthes scabra, an Orphan Legume from the Brazilian Caatinga.</title>
        <authorList>
            <person name="Ferreira-Neto J.R.C."/>
            <person name="da Silva M.D."/>
            <person name="Binneck E."/>
            <person name="de Melo N.F."/>
            <person name="da Silva R.H."/>
            <person name="de Melo A.L.T.M."/>
            <person name="Pandolfi V."/>
            <person name="Bustamante F.O."/>
            <person name="Brasileiro-Vidal A.C."/>
            <person name="Benko-Iseppon A.M."/>
        </authorList>
    </citation>
    <scope>NUCLEOTIDE SEQUENCE [LARGE SCALE GENOMIC DNA]</scope>
    <source>
        <tissue evidence="1">Leaves</tissue>
    </source>
</reference>
<comment type="caution">
    <text evidence="1">The sequence shown here is derived from an EMBL/GenBank/DDBJ whole genome shotgun (WGS) entry which is preliminary data.</text>
</comment>
<accession>A0ABU6Y7P9</accession>
<dbReference type="Proteomes" id="UP001341840">
    <property type="component" value="Unassembled WGS sequence"/>
</dbReference>
<protein>
    <submittedName>
        <fullName evidence="1">Uncharacterized protein</fullName>
    </submittedName>
</protein>
<dbReference type="PANTHER" id="PTHR46033">
    <property type="entry name" value="PROTEIN MAIN-LIKE 2"/>
    <property type="match status" value="1"/>
</dbReference>
<proteinExistence type="predicted"/>
<evidence type="ECO:0000313" key="2">
    <source>
        <dbReference type="Proteomes" id="UP001341840"/>
    </source>
</evidence>
<gene>
    <name evidence="1" type="ORF">PIB30_021086</name>
</gene>
<dbReference type="EMBL" id="JASCZI010241724">
    <property type="protein sequence ID" value="MED6205800.1"/>
    <property type="molecule type" value="Genomic_DNA"/>
</dbReference>
<dbReference type="InterPro" id="IPR044824">
    <property type="entry name" value="MAIN-like"/>
</dbReference>
<sequence length="147" mass="16600">MSITQQDVAYQLGLRIDGEPVSGCISGWYDHYNGQTIEDMCLDLLGWRGYEVGTNSLGPRVRMWRMFLNGVDHAGVNCTPYADPDLEVVVPPDVIPSQPSWALVCPLLCFAIVECHQVDRIVMQLGVMQHIPLRPLNIDMMYRHDGR</sequence>
<evidence type="ECO:0000313" key="1">
    <source>
        <dbReference type="EMBL" id="MED6205800.1"/>
    </source>
</evidence>